<name>A0AAE0XNS7_9GAST</name>
<dbReference type="Proteomes" id="UP001283361">
    <property type="component" value="Unassembled WGS sequence"/>
</dbReference>
<dbReference type="EMBL" id="JAWDGP010007976">
    <property type="protein sequence ID" value="KAK3698334.1"/>
    <property type="molecule type" value="Genomic_DNA"/>
</dbReference>
<organism evidence="1 2">
    <name type="scientific">Elysia crispata</name>
    <name type="common">lettuce slug</name>
    <dbReference type="NCBI Taxonomy" id="231223"/>
    <lineage>
        <taxon>Eukaryota</taxon>
        <taxon>Metazoa</taxon>
        <taxon>Spiralia</taxon>
        <taxon>Lophotrochozoa</taxon>
        <taxon>Mollusca</taxon>
        <taxon>Gastropoda</taxon>
        <taxon>Heterobranchia</taxon>
        <taxon>Euthyneura</taxon>
        <taxon>Panpulmonata</taxon>
        <taxon>Sacoglossa</taxon>
        <taxon>Placobranchoidea</taxon>
        <taxon>Plakobranchidae</taxon>
        <taxon>Elysia</taxon>
    </lineage>
</organism>
<dbReference type="AlphaFoldDB" id="A0AAE0XNS7"/>
<comment type="caution">
    <text evidence="1">The sequence shown here is derived from an EMBL/GenBank/DDBJ whole genome shotgun (WGS) entry which is preliminary data.</text>
</comment>
<gene>
    <name evidence="1" type="ORF">RRG08_022896</name>
</gene>
<accession>A0AAE0XNS7</accession>
<evidence type="ECO:0000313" key="1">
    <source>
        <dbReference type="EMBL" id="KAK3698334.1"/>
    </source>
</evidence>
<evidence type="ECO:0000313" key="2">
    <source>
        <dbReference type="Proteomes" id="UP001283361"/>
    </source>
</evidence>
<proteinExistence type="predicted"/>
<sequence length="107" mass="12167">MRLSFRKFSPTKDWSTLIVTRGTRLSPVTEEITVGIECTVRFKPPGGQMMSLESHLFSHVCLTGAIYDGHEDVVEFSPPGLLGKSERTLLYHRSRLMRMTSRLLVLE</sequence>
<keyword evidence="2" id="KW-1185">Reference proteome</keyword>
<reference evidence="1" key="1">
    <citation type="journal article" date="2023" name="G3 (Bethesda)">
        <title>A reference genome for the long-term kleptoplast-retaining sea slug Elysia crispata morphotype clarki.</title>
        <authorList>
            <person name="Eastman K.E."/>
            <person name="Pendleton A.L."/>
            <person name="Shaikh M.A."/>
            <person name="Suttiyut T."/>
            <person name="Ogas R."/>
            <person name="Tomko P."/>
            <person name="Gavelis G."/>
            <person name="Widhalm J.R."/>
            <person name="Wisecaver J.H."/>
        </authorList>
    </citation>
    <scope>NUCLEOTIDE SEQUENCE</scope>
    <source>
        <strain evidence="1">ECLA1</strain>
    </source>
</reference>
<protein>
    <submittedName>
        <fullName evidence="1">Uncharacterized protein</fullName>
    </submittedName>
</protein>